<dbReference type="PANTHER" id="PTHR46282:SF2">
    <property type="entry name" value="LEUCINE-RICH MELANOCYTE DIFFERENTIATION-ASSOCIATED PROTEIN"/>
    <property type="match status" value="1"/>
</dbReference>
<organism evidence="1 2">
    <name type="scientific">Caenorhabditis auriculariae</name>
    <dbReference type="NCBI Taxonomy" id="2777116"/>
    <lineage>
        <taxon>Eukaryota</taxon>
        <taxon>Metazoa</taxon>
        <taxon>Ecdysozoa</taxon>
        <taxon>Nematoda</taxon>
        <taxon>Chromadorea</taxon>
        <taxon>Rhabditida</taxon>
        <taxon>Rhabditina</taxon>
        <taxon>Rhabditomorpha</taxon>
        <taxon>Rhabditoidea</taxon>
        <taxon>Rhabditidae</taxon>
        <taxon>Peloderinae</taxon>
        <taxon>Caenorhabditis</taxon>
    </lineage>
</organism>
<protein>
    <submittedName>
        <fullName evidence="1">Uncharacterized protein</fullName>
    </submittedName>
</protein>
<comment type="caution">
    <text evidence="1">The sequence shown here is derived from an EMBL/GenBank/DDBJ whole genome shotgun (WGS) entry which is preliminary data.</text>
</comment>
<gene>
    <name evidence="1" type="ORF">CAUJ_LOCUS4885</name>
</gene>
<dbReference type="Proteomes" id="UP000835052">
    <property type="component" value="Unassembled WGS sequence"/>
</dbReference>
<keyword evidence="2" id="KW-1185">Reference proteome</keyword>
<reference evidence="1" key="1">
    <citation type="submission" date="2020-10" db="EMBL/GenBank/DDBJ databases">
        <authorList>
            <person name="Kikuchi T."/>
        </authorList>
    </citation>
    <scope>NUCLEOTIDE SEQUENCE</scope>
    <source>
        <strain evidence="1">NKZ352</strain>
    </source>
</reference>
<dbReference type="EMBL" id="CAJGYM010000009">
    <property type="protein sequence ID" value="CAD6188966.1"/>
    <property type="molecule type" value="Genomic_DNA"/>
</dbReference>
<proteinExistence type="predicted"/>
<dbReference type="InterPro" id="IPR032675">
    <property type="entry name" value="LRR_dom_sf"/>
</dbReference>
<dbReference type="PANTHER" id="PTHR46282">
    <property type="entry name" value="LEUCINE-RICH MELANOCYTE DIFFERENTIATION-ASSOCIATED PROTEIN"/>
    <property type="match status" value="1"/>
</dbReference>
<dbReference type="AlphaFoldDB" id="A0A8S1GYC5"/>
<dbReference type="SUPFAM" id="SSF52058">
    <property type="entry name" value="L domain-like"/>
    <property type="match status" value="1"/>
</dbReference>
<evidence type="ECO:0000313" key="1">
    <source>
        <dbReference type="EMBL" id="CAD6188966.1"/>
    </source>
</evidence>
<accession>A0A8S1GYC5</accession>
<evidence type="ECO:0000313" key="2">
    <source>
        <dbReference type="Proteomes" id="UP000835052"/>
    </source>
</evidence>
<dbReference type="InterPro" id="IPR043313">
    <property type="entry name" value="LRMDA"/>
</dbReference>
<sequence length="158" mass="17733">MVNASVYSPRSRQINSQSITANESTPRKAVAGEAVSISHRGFTCFPLPLLAIRGSIVSLRANENNLTEFSFKLPPFRSLKKLTIRKNQIKSFGRLIENLSVSCPNLEDLSLEGNECWPRDESTQGLYREAAALMLKRLRYLNGVPTHRACRPSPKFNK</sequence>
<dbReference type="Gene3D" id="3.80.10.10">
    <property type="entry name" value="Ribonuclease Inhibitor"/>
    <property type="match status" value="1"/>
</dbReference>
<name>A0A8S1GYC5_9PELO</name>
<dbReference type="OrthoDB" id="272149at2759"/>